<accession>A0A0D6XT27</accession>
<evidence type="ECO:0000256" key="1">
    <source>
        <dbReference type="ARBA" id="ARBA00022598"/>
    </source>
</evidence>
<gene>
    <name evidence="2 6" type="primary">bshC</name>
    <name evidence="6" type="ORF">NCTC13832_00874</name>
    <name evidence="5" type="ORF">TP70_04595</name>
</gene>
<evidence type="ECO:0000313" key="6">
    <source>
        <dbReference type="EMBL" id="SUM57201.1"/>
    </source>
</evidence>
<reference evidence="6 8" key="2">
    <citation type="submission" date="2018-06" db="EMBL/GenBank/DDBJ databases">
        <authorList>
            <consortium name="Pathogen Informatics"/>
            <person name="Doyle S."/>
        </authorList>
    </citation>
    <scope>NUCLEOTIDE SEQUENCE [LARGE SCALE GENOMIC DNA]</scope>
    <source>
        <strain evidence="6 8">NCTC13832</strain>
    </source>
</reference>
<dbReference type="STRING" id="569857.TP70_04595"/>
<evidence type="ECO:0000259" key="4">
    <source>
        <dbReference type="Pfam" id="PF24850"/>
    </source>
</evidence>
<reference evidence="5 7" key="1">
    <citation type="submission" date="2015-01" db="EMBL/GenBank/DDBJ databases">
        <authorList>
            <person name="Guo J."/>
        </authorList>
    </citation>
    <scope>NUCLEOTIDE SEQUENCE [LARGE SCALE GENOMIC DNA]</scope>
    <source>
        <strain evidence="5 7">DSM 22147</strain>
    </source>
</reference>
<dbReference type="OrthoDB" id="9765151at2"/>
<dbReference type="HAMAP" id="MF_01867">
    <property type="entry name" value="BshC"/>
    <property type="match status" value="1"/>
</dbReference>
<dbReference type="NCBIfam" id="TIGR03998">
    <property type="entry name" value="thiol_BshC"/>
    <property type="match status" value="1"/>
</dbReference>
<dbReference type="Proteomes" id="UP000032366">
    <property type="component" value="Unassembled WGS sequence"/>
</dbReference>
<dbReference type="Pfam" id="PF10079">
    <property type="entry name" value="Rossmann-like_BshC"/>
    <property type="match status" value="1"/>
</dbReference>
<keyword evidence="7" id="KW-1185">Reference proteome</keyword>
<sequence length="537" mass="62222">MECLNITMNESDSFIKDYTNHNAQILQFYTYDPNQTESYDRRMAHQNNGREAVVADVIRDYMSDLMLTDTQKENIKALSEGAKVVIGGQQAGLFTGPLYTFHKILSILTKADALSAEYNQPVVPVFWIAGEDHDFDEVNHTYAMNQRVGQLNKVKYHTMTPPETTVSRYTPDKEALRDVLAQFFASLPETPHSKTLFDEVERIIEQSETWVDCFKHIVQRCFGAQGILLIDAQHASLRKLEKPLFEQLIQRHNDVDHAFRDVQRQTTEAGLAQMIQTDTNVHLFLHEEGQRQLLTFENGVFKLSKSGRTYTETELLSLVEAEPERFSNNVVTRPLMQEWVFNTVAFIGGPSEIKYWAELRDVFKLFDVQMPIVLPRMRITYVSAQTEKLLNQYELTLEEVMVSGVDSARQRFVRAQASDVVLEQIEEMLHKQQAFYETLTEEMSDTEDNRNLLKKNHGIQMYQYSYLKNRYLNNIARENAISMRHFKVLGETLHPMGGLQERVWNPLQLLNENGLDMYASTTFPPLRYTFDQIIVKL</sequence>
<dbReference type="EMBL" id="JXWY01000032">
    <property type="protein sequence ID" value="KIX91003.1"/>
    <property type="molecule type" value="Genomic_DNA"/>
</dbReference>
<dbReference type="Proteomes" id="UP000254100">
    <property type="component" value="Unassembled WGS sequence"/>
</dbReference>
<feature type="domain" description="Bacillithiol biosynthesis BshC C-terminal coiled-coil" evidence="4">
    <location>
        <begin position="379"/>
        <end position="537"/>
    </location>
</feature>
<dbReference type="EMBL" id="UHDT01000001">
    <property type="protein sequence ID" value="SUM57201.1"/>
    <property type="molecule type" value="Genomic_DNA"/>
</dbReference>
<organism evidence="6 8">
    <name type="scientific">Staphylococcus microti</name>
    <dbReference type="NCBI Taxonomy" id="569857"/>
    <lineage>
        <taxon>Bacteria</taxon>
        <taxon>Bacillati</taxon>
        <taxon>Bacillota</taxon>
        <taxon>Bacilli</taxon>
        <taxon>Bacillales</taxon>
        <taxon>Staphylococcaceae</taxon>
        <taxon>Staphylococcus</taxon>
    </lineage>
</organism>
<keyword evidence="2" id="KW-0175">Coiled coil</keyword>
<dbReference type="EC" id="6.-.-.-" evidence="2"/>
<dbReference type="GO" id="GO:0016874">
    <property type="term" value="F:ligase activity"/>
    <property type="evidence" value="ECO:0007669"/>
    <property type="project" value="UniProtKB-UniRule"/>
</dbReference>
<evidence type="ECO:0000256" key="2">
    <source>
        <dbReference type="HAMAP-Rule" id="MF_01867"/>
    </source>
</evidence>
<dbReference type="InterPro" id="IPR055399">
    <property type="entry name" value="CC_BshC"/>
</dbReference>
<evidence type="ECO:0000313" key="8">
    <source>
        <dbReference type="Proteomes" id="UP000254100"/>
    </source>
</evidence>
<evidence type="ECO:0000313" key="5">
    <source>
        <dbReference type="EMBL" id="KIX91003.1"/>
    </source>
</evidence>
<evidence type="ECO:0000313" key="7">
    <source>
        <dbReference type="Proteomes" id="UP000032366"/>
    </source>
</evidence>
<dbReference type="Pfam" id="PF24850">
    <property type="entry name" value="CC_BshC"/>
    <property type="match status" value="1"/>
</dbReference>
<keyword evidence="1 2" id="KW-0436">Ligase</keyword>
<protein>
    <recommendedName>
        <fullName evidence="2">Putative cysteine ligase BshC</fullName>
        <ecNumber evidence="2">6.-.-.-</ecNumber>
    </recommendedName>
</protein>
<comment type="similarity">
    <text evidence="2">Belongs to the BshC family.</text>
</comment>
<proteinExistence type="inferred from homology"/>
<feature type="coiled-coil region" evidence="2">
    <location>
        <begin position="422"/>
        <end position="456"/>
    </location>
</feature>
<dbReference type="AlphaFoldDB" id="A0A0D6XT27"/>
<dbReference type="InterPro" id="IPR011199">
    <property type="entry name" value="Bacillithiol_biosynth_BshC"/>
</dbReference>
<name>A0A0D6XT27_9STAP</name>
<dbReference type="RefSeq" id="WP_044359784.1">
    <property type="nucleotide sequence ID" value="NZ_JXWY01000032.1"/>
</dbReference>
<dbReference type="PIRSF" id="PIRSF012535">
    <property type="entry name" value="UCP012535"/>
    <property type="match status" value="1"/>
</dbReference>
<comment type="function">
    <text evidence="2">Involved in bacillithiol (BSH) biosynthesis. May catalyze the last step of the pathway, the addition of cysteine to glucosamine malate (GlcN-Mal) to generate BSH.</text>
</comment>
<dbReference type="InterPro" id="IPR055398">
    <property type="entry name" value="Rossmann-like_BshC"/>
</dbReference>
<feature type="domain" description="Bacillithiol biosynthesis BshC N-terminal Rossmann-like" evidence="3">
    <location>
        <begin position="1"/>
        <end position="377"/>
    </location>
</feature>
<evidence type="ECO:0000259" key="3">
    <source>
        <dbReference type="Pfam" id="PF10079"/>
    </source>
</evidence>